<evidence type="ECO:0000313" key="10">
    <source>
        <dbReference type="Proteomes" id="UP000230859"/>
    </source>
</evidence>
<evidence type="ECO:0000256" key="5">
    <source>
        <dbReference type="SAM" id="Coils"/>
    </source>
</evidence>
<evidence type="ECO:0000256" key="7">
    <source>
        <dbReference type="SAM" id="SignalP"/>
    </source>
</evidence>
<feature type="region of interest" description="Disordered" evidence="6">
    <location>
        <begin position="335"/>
        <end position="371"/>
    </location>
</feature>
<feature type="compositionally biased region" description="Basic and acidic residues" evidence="6">
    <location>
        <begin position="355"/>
        <end position="371"/>
    </location>
</feature>
<organism evidence="9 10">
    <name type="scientific">Candidatus Abzuiibacterium crystallinum</name>
    <dbReference type="NCBI Taxonomy" id="1974748"/>
    <lineage>
        <taxon>Bacteria</taxon>
        <taxon>Pseudomonadati</taxon>
        <taxon>Candidatus Omnitrophota</taxon>
        <taxon>Candidatus Abzuiibacterium</taxon>
    </lineage>
</organism>
<dbReference type="AlphaFoldDB" id="A0A2H0LL60"/>
<evidence type="ECO:0000259" key="8">
    <source>
        <dbReference type="Pfam" id="PF13525"/>
    </source>
</evidence>
<sequence length="1060" mass="121698">MSDKRNHIFFHLILLSALSFSASPGMANWVWSPESGKFVSTDNNAQTQDYADEMFQQARQFMEQKDHGRAIEEFRNLIRKYPSAWNASEAQYYIGLSYEQQADYRNAAEAYQKLVDHYPQSQHVQEVIERLYQIGNLYLEGGKDKFIGIPLLSRLPVAIQIFEHIVKVAPYGKYGDQAQFQLGTAYRKTGQYQSALDAFQKLIDQYATSSLAEEARYQLAETSYEFSKNATRDERAIDDAINNISDFLEQHPESSVTDKVKLLRQEIAERDAEKGYGIASYYESQNQLESAALYYEDVVNRYPDTSAGRLAREKLKELQTPLEAYHMEREQLQNELGSVESQIQSAAMQKQQRASNKETAKQQADELKQEMQQLEKKRDWLEQTQTERLAKRKEAFKRDEKEWEQSWEVLEKKKKKMKDNSSPELARAFSSWEQSLIEEKERLALELQRIEALAQGIGAGQGWLHFKLPFMGVSTPDADVVSGKDQGKLAQIDNELKTLRREREQKEAILGQVNLSLGEFGQDSYGSPQTQASLQALIDSEGGVLKEKQQKIEKQEDELKALVLEFEKKRKAYADKFGEEKTKRWLVASEQDHDETAMQEQMLMDLQFQKARLGEQLIRQHEIIDTISNTFYGKAKDFEVKVEEVGNEAMDVGGNSASDIAARRQLKKRVKLVEREIRQRLDEIEDWHSQKEEAIAHLKEVMKSNSFSGGKWLKPITAPLNSFLSISRSFAFGLGNEDARIIKKAERIKKSRWVSAEKKQDISKLQEEIQLESLLIQGRYEEVQTLKNELEELYDYAAAANIKLRPMFFERSFEIGKESLRSAGRLLSTDDQNALLIEKLNEETQKLQTIEADLAQTEKAIAQIANVKESISDSEQSQTAEQPSETENAAAEQMEAGVSEAKSGEIKQPAENNQENDQEDQALRVELDLLLDKLQMERKTLLQEKQAFETEKAEFYRKQTAHQAASQEAQTTEDKKTRRQHLKTKRQLEKEISQMKSKEKDVLSSKSRFLESKKKEIKKEIEKASGQTMEAGHQALLASLQNVENNLSETYKELDALSVK</sequence>
<feature type="repeat" description="TPR" evidence="4">
    <location>
        <begin position="88"/>
        <end position="121"/>
    </location>
</feature>
<feature type="compositionally biased region" description="Polar residues" evidence="6">
    <location>
        <begin position="961"/>
        <end position="970"/>
    </location>
</feature>
<evidence type="ECO:0000256" key="1">
    <source>
        <dbReference type="ARBA" id="ARBA00022729"/>
    </source>
</evidence>
<dbReference type="SMART" id="SM00028">
    <property type="entry name" value="TPR"/>
    <property type="match status" value="4"/>
</dbReference>
<dbReference type="InterPro" id="IPR019734">
    <property type="entry name" value="TPR_rpt"/>
</dbReference>
<feature type="signal peptide" evidence="7">
    <location>
        <begin position="1"/>
        <end position="27"/>
    </location>
</feature>
<accession>A0A2H0LL60</accession>
<feature type="coiled-coil region" evidence="5">
    <location>
        <begin position="924"/>
        <end position="951"/>
    </location>
</feature>
<reference evidence="9 10" key="1">
    <citation type="submission" date="2017-09" db="EMBL/GenBank/DDBJ databases">
        <title>Depth-based differentiation of microbial function through sediment-hosted aquifers and enrichment of novel symbionts in the deep terrestrial subsurface.</title>
        <authorList>
            <person name="Probst A.J."/>
            <person name="Ladd B."/>
            <person name="Jarett J.K."/>
            <person name="Geller-Mcgrath D.E."/>
            <person name="Sieber C.M."/>
            <person name="Emerson J.B."/>
            <person name="Anantharaman K."/>
            <person name="Thomas B.C."/>
            <person name="Malmstrom R."/>
            <person name="Stieglmeier M."/>
            <person name="Klingl A."/>
            <person name="Woyke T."/>
            <person name="Ryan C.M."/>
            <person name="Banfield J.F."/>
        </authorList>
    </citation>
    <scope>NUCLEOTIDE SEQUENCE [LARGE SCALE GENOMIC DNA]</scope>
    <source>
        <strain evidence="9">CG11_big_fil_rev_8_21_14_0_20_45_26</strain>
    </source>
</reference>
<dbReference type="Pfam" id="PF13525">
    <property type="entry name" value="YfiO"/>
    <property type="match status" value="1"/>
</dbReference>
<comment type="caution">
    <text evidence="9">The sequence shown here is derived from an EMBL/GenBank/DDBJ whole genome shotgun (WGS) entry which is preliminary data.</text>
</comment>
<feature type="domain" description="Outer membrane lipoprotein BamD-like" evidence="8">
    <location>
        <begin position="158"/>
        <end position="312"/>
    </location>
</feature>
<feature type="compositionally biased region" description="Polar residues" evidence="6">
    <location>
        <begin position="873"/>
        <end position="887"/>
    </location>
</feature>
<dbReference type="NCBIfam" id="TIGR03302">
    <property type="entry name" value="OM_YfiO"/>
    <property type="match status" value="1"/>
</dbReference>
<feature type="chain" id="PRO_5013755833" description="Outer membrane lipoprotein BamD-like domain-containing protein" evidence="7">
    <location>
        <begin position="28"/>
        <end position="1060"/>
    </location>
</feature>
<gene>
    <name evidence="9" type="ORF">COV74_10145</name>
</gene>
<proteinExistence type="predicted"/>
<evidence type="ECO:0000256" key="4">
    <source>
        <dbReference type="PROSITE-ProRule" id="PRU00339"/>
    </source>
</evidence>
<dbReference type="Proteomes" id="UP000230859">
    <property type="component" value="Unassembled WGS sequence"/>
</dbReference>
<dbReference type="InterPro" id="IPR039565">
    <property type="entry name" value="BamD-like"/>
</dbReference>
<feature type="coiled-coil region" evidence="5">
    <location>
        <begin position="833"/>
        <end position="867"/>
    </location>
</feature>
<keyword evidence="5" id="KW-0175">Coiled coil</keyword>
<keyword evidence="1 7" id="KW-0732">Signal</keyword>
<keyword evidence="4" id="KW-0802">TPR repeat</keyword>
<dbReference type="EMBL" id="PCVY01000075">
    <property type="protein sequence ID" value="PIQ85143.1"/>
    <property type="molecule type" value="Genomic_DNA"/>
</dbReference>
<feature type="compositionally biased region" description="Polar residues" evidence="6">
    <location>
        <begin position="335"/>
        <end position="354"/>
    </location>
</feature>
<name>A0A2H0LL60_9BACT</name>
<dbReference type="Gene3D" id="1.25.40.10">
    <property type="entry name" value="Tetratricopeptide repeat domain"/>
    <property type="match status" value="2"/>
</dbReference>
<protein>
    <recommendedName>
        <fullName evidence="8">Outer membrane lipoprotein BamD-like domain-containing protein</fullName>
    </recommendedName>
</protein>
<evidence type="ECO:0000256" key="3">
    <source>
        <dbReference type="ARBA" id="ARBA00023237"/>
    </source>
</evidence>
<feature type="compositionally biased region" description="Basic and acidic residues" evidence="6">
    <location>
        <begin position="986"/>
        <end position="1007"/>
    </location>
</feature>
<dbReference type="InterPro" id="IPR011990">
    <property type="entry name" value="TPR-like_helical_dom_sf"/>
</dbReference>
<keyword evidence="3" id="KW-0998">Cell outer membrane</keyword>
<feature type="region of interest" description="Disordered" evidence="6">
    <location>
        <begin position="958"/>
        <end position="1007"/>
    </location>
</feature>
<dbReference type="SUPFAM" id="SSF48452">
    <property type="entry name" value="TPR-like"/>
    <property type="match status" value="1"/>
</dbReference>
<dbReference type="InterPro" id="IPR017689">
    <property type="entry name" value="BamD"/>
</dbReference>
<dbReference type="Pfam" id="PF13174">
    <property type="entry name" value="TPR_6"/>
    <property type="match status" value="2"/>
</dbReference>
<feature type="region of interest" description="Disordered" evidence="6">
    <location>
        <begin position="868"/>
        <end position="920"/>
    </location>
</feature>
<feature type="repeat" description="TPR" evidence="4">
    <location>
        <begin position="176"/>
        <end position="209"/>
    </location>
</feature>
<evidence type="ECO:0000256" key="6">
    <source>
        <dbReference type="SAM" id="MobiDB-lite"/>
    </source>
</evidence>
<evidence type="ECO:0000256" key="2">
    <source>
        <dbReference type="ARBA" id="ARBA00023136"/>
    </source>
</evidence>
<keyword evidence="2" id="KW-0472">Membrane</keyword>
<feature type="coiled-coil region" evidence="5">
    <location>
        <begin position="538"/>
        <end position="572"/>
    </location>
</feature>
<evidence type="ECO:0000313" key="9">
    <source>
        <dbReference type="EMBL" id="PIQ85143.1"/>
    </source>
</evidence>
<dbReference type="PROSITE" id="PS50005">
    <property type="entry name" value="TPR"/>
    <property type="match status" value="2"/>
</dbReference>